<gene>
    <name evidence="8" type="ORF">IQ26_00885</name>
</gene>
<keyword evidence="4 7" id="KW-0812">Transmembrane</keyword>
<evidence type="ECO:0000313" key="9">
    <source>
        <dbReference type="Proteomes" id="UP000317122"/>
    </source>
</evidence>
<protein>
    <submittedName>
        <fullName evidence="8">Type III secretion protein T</fullName>
    </submittedName>
</protein>
<comment type="similarity">
    <text evidence="2 7">Belongs to the FliR/MopE/SpaR family.</text>
</comment>
<sequence length="269" mass="29113">MDPIVAVLQEFQVYILAAAFALARMAGLMLLMPLFSRVRLTGVLRNGVALALALPLIPMIADVLARSDLTLTVVLAFMLKEVIVGATLGIAMGIPFWAAEAAGEILDLQRGSTMGSLIDPMMTHETSTTGTFLAIIMVALYLAAGGLELTLNSFYDSYSLWPIDRLLPVFSHEAATVFLGLLNQVLTMALTLVFPLIICMLLSDLVLAFLARASPHLNIFALSLIVKTLVFSLVLVLYAAFLIAYMSRDLGFLNDVTQQIEAIGCRDCL</sequence>
<feature type="transmembrane region" description="Helical" evidence="7">
    <location>
        <begin position="43"/>
        <end position="61"/>
    </location>
</feature>
<evidence type="ECO:0000256" key="4">
    <source>
        <dbReference type="ARBA" id="ARBA00022692"/>
    </source>
</evidence>
<reference evidence="8 9" key="1">
    <citation type="journal article" date="2015" name="Stand. Genomic Sci.">
        <title>Genomic Encyclopedia of Bacterial and Archaeal Type Strains, Phase III: the genomes of soil and plant-associated and newly described type strains.</title>
        <authorList>
            <person name="Whitman W.B."/>
            <person name="Woyke T."/>
            <person name="Klenk H.P."/>
            <person name="Zhou Y."/>
            <person name="Lilburn T.G."/>
            <person name="Beck B.J."/>
            <person name="De Vos P."/>
            <person name="Vandamme P."/>
            <person name="Eisen J.A."/>
            <person name="Garrity G."/>
            <person name="Hugenholtz P."/>
            <person name="Kyrpides N.C."/>
        </authorList>
    </citation>
    <scope>NUCLEOTIDE SEQUENCE [LARGE SCALE GENOMIC DNA]</scope>
    <source>
        <strain evidence="8 9">CGMCC 1.2546</strain>
    </source>
</reference>
<dbReference type="PANTHER" id="PTHR30065">
    <property type="entry name" value="FLAGELLAR BIOSYNTHETIC PROTEIN FLIR"/>
    <property type="match status" value="1"/>
</dbReference>
<dbReference type="InterPro" id="IPR006304">
    <property type="entry name" value="T3SS_SpaR/YscT"/>
</dbReference>
<name>A0A562PC18_9HYPH</name>
<evidence type="ECO:0000256" key="2">
    <source>
        <dbReference type="ARBA" id="ARBA00009772"/>
    </source>
</evidence>
<dbReference type="Proteomes" id="UP000317122">
    <property type="component" value="Unassembled WGS sequence"/>
</dbReference>
<evidence type="ECO:0000256" key="3">
    <source>
        <dbReference type="ARBA" id="ARBA00022475"/>
    </source>
</evidence>
<dbReference type="GO" id="GO:0005886">
    <property type="term" value="C:plasma membrane"/>
    <property type="evidence" value="ECO:0007669"/>
    <property type="project" value="UniProtKB-SubCell"/>
</dbReference>
<keyword evidence="9" id="KW-1185">Reference proteome</keyword>
<dbReference type="PANTHER" id="PTHR30065:SF1">
    <property type="entry name" value="SURFACE PRESENTATION OF ANTIGENS PROTEIN SPAR"/>
    <property type="match status" value="1"/>
</dbReference>
<comment type="caution">
    <text evidence="8">The sequence shown here is derived from an EMBL/GenBank/DDBJ whole genome shotgun (WGS) entry which is preliminary data.</text>
</comment>
<evidence type="ECO:0000256" key="7">
    <source>
        <dbReference type="RuleBase" id="RU362072"/>
    </source>
</evidence>
<evidence type="ECO:0000256" key="1">
    <source>
        <dbReference type="ARBA" id="ARBA00004651"/>
    </source>
</evidence>
<dbReference type="InterPro" id="IPR002010">
    <property type="entry name" value="T3SS_IM_R"/>
</dbReference>
<feature type="transmembrane region" description="Helical" evidence="7">
    <location>
        <begin position="175"/>
        <end position="207"/>
    </location>
</feature>
<dbReference type="GO" id="GO:0006605">
    <property type="term" value="P:protein targeting"/>
    <property type="evidence" value="ECO:0007669"/>
    <property type="project" value="UniProtKB-UniRule"/>
</dbReference>
<proteinExistence type="inferred from homology"/>
<dbReference type="EMBL" id="VLKT01000004">
    <property type="protein sequence ID" value="TWI41961.1"/>
    <property type="molecule type" value="Genomic_DNA"/>
</dbReference>
<dbReference type="Pfam" id="PF01311">
    <property type="entry name" value="Bac_export_1"/>
    <property type="match status" value="1"/>
</dbReference>
<feature type="transmembrane region" description="Helical" evidence="7">
    <location>
        <begin position="12"/>
        <end position="31"/>
    </location>
</feature>
<dbReference type="RefSeq" id="WP_240546994.1">
    <property type="nucleotide sequence ID" value="NZ_BSPF01000003.1"/>
</dbReference>
<organism evidence="8 9">
    <name type="scientific">Mesorhizobium tianshanense</name>
    <dbReference type="NCBI Taxonomy" id="39844"/>
    <lineage>
        <taxon>Bacteria</taxon>
        <taxon>Pseudomonadati</taxon>
        <taxon>Pseudomonadota</taxon>
        <taxon>Alphaproteobacteria</taxon>
        <taxon>Hyphomicrobiales</taxon>
        <taxon>Phyllobacteriaceae</taxon>
        <taxon>Mesorhizobium</taxon>
    </lineage>
</organism>
<keyword evidence="5 7" id="KW-1133">Transmembrane helix</keyword>
<evidence type="ECO:0000256" key="5">
    <source>
        <dbReference type="ARBA" id="ARBA00022989"/>
    </source>
</evidence>
<feature type="transmembrane region" description="Helical" evidence="7">
    <location>
        <begin position="131"/>
        <end position="155"/>
    </location>
</feature>
<dbReference type="AlphaFoldDB" id="A0A562PC18"/>
<comment type="subcellular location">
    <subcellularLocation>
        <location evidence="1 7">Cell membrane</location>
        <topology evidence="1 7">Multi-pass membrane protein</topology>
    </subcellularLocation>
</comment>
<dbReference type="NCBIfam" id="TIGR01401">
    <property type="entry name" value="fliR_like_III"/>
    <property type="match status" value="1"/>
</dbReference>
<evidence type="ECO:0000256" key="6">
    <source>
        <dbReference type="ARBA" id="ARBA00023136"/>
    </source>
</evidence>
<feature type="transmembrane region" description="Helical" evidence="7">
    <location>
        <begin position="73"/>
        <end position="98"/>
    </location>
</feature>
<evidence type="ECO:0000313" key="8">
    <source>
        <dbReference type="EMBL" id="TWI41961.1"/>
    </source>
</evidence>
<dbReference type="PRINTS" id="PR00953">
    <property type="entry name" value="TYPE3IMRPROT"/>
</dbReference>
<keyword evidence="3 7" id="KW-1003">Cell membrane</keyword>
<accession>A0A562PC18</accession>
<feature type="transmembrane region" description="Helical" evidence="7">
    <location>
        <begin position="219"/>
        <end position="245"/>
    </location>
</feature>
<keyword evidence="6 7" id="KW-0472">Membrane</keyword>